<evidence type="ECO:0000313" key="2">
    <source>
        <dbReference type="Proteomes" id="UP000256856"/>
    </source>
</evidence>
<accession>A0A346E047</accession>
<name>A0A346E047_9ENTR</name>
<dbReference type="KEGG" id="ppet:C9I82_397"/>
<reference evidence="1 2" key="1">
    <citation type="submission" date="2018-03" db="EMBL/GenBank/DDBJ databases">
        <title>A parallel universe: an anciently diverged bacterial symbiosis in a Hawaiian planthopper (Hemiptera: Cixiidae) reveals rearranged nutritional responsibilities.</title>
        <authorList>
            <person name="Bennett G."/>
            <person name="Mao M."/>
        </authorList>
    </citation>
    <scope>NUCLEOTIDE SEQUENCE [LARGE SCALE GENOMIC DNA]</scope>
    <source>
        <strain evidence="1 2">OLIH</strain>
    </source>
</reference>
<dbReference type="Proteomes" id="UP000256856">
    <property type="component" value="Chromosome"/>
</dbReference>
<dbReference type="AlphaFoldDB" id="A0A346E047"/>
<keyword evidence="2" id="KW-1185">Reference proteome</keyword>
<organism evidence="1 2">
    <name type="scientific">Candidatus Purcelliella pentastirinorum</name>
    <dbReference type="NCBI Taxonomy" id="472834"/>
    <lineage>
        <taxon>Bacteria</taxon>
        <taxon>Pseudomonadati</taxon>
        <taxon>Pseudomonadota</taxon>
        <taxon>Gammaproteobacteria</taxon>
        <taxon>Enterobacterales</taxon>
        <taxon>Enterobacteriaceae</taxon>
        <taxon>Candidatus Purcelliella</taxon>
    </lineage>
</organism>
<protein>
    <submittedName>
        <fullName evidence="1">Uncharacterized protein</fullName>
    </submittedName>
</protein>
<evidence type="ECO:0000313" key="1">
    <source>
        <dbReference type="EMBL" id="AXN02352.1"/>
    </source>
</evidence>
<gene>
    <name evidence="1" type="ORF">C9I82_397</name>
</gene>
<proteinExistence type="predicted"/>
<sequence length="38" mass="4578">MILLNILSIFRTEIEYVNFVIFDIKSNKNNKFIQLCEN</sequence>
<dbReference type="EMBL" id="CP028374">
    <property type="protein sequence ID" value="AXN02352.1"/>
    <property type="molecule type" value="Genomic_DNA"/>
</dbReference>